<dbReference type="AlphaFoldDB" id="A0AAE0HKA2"/>
<evidence type="ECO:0000313" key="3">
    <source>
        <dbReference type="Proteomes" id="UP001278766"/>
    </source>
</evidence>
<keyword evidence="3" id="KW-1185">Reference proteome</keyword>
<feature type="compositionally biased region" description="Acidic residues" evidence="1">
    <location>
        <begin position="68"/>
        <end position="84"/>
    </location>
</feature>
<comment type="caution">
    <text evidence="2">The sequence shown here is derived from an EMBL/GenBank/DDBJ whole genome shotgun (WGS) entry which is preliminary data.</text>
</comment>
<feature type="region of interest" description="Disordered" evidence="1">
    <location>
        <begin position="394"/>
        <end position="534"/>
    </location>
</feature>
<feature type="compositionally biased region" description="Low complexity" evidence="1">
    <location>
        <begin position="8"/>
        <end position="19"/>
    </location>
</feature>
<sequence length="534" mass="60404">MDIHDDPSATTTTTDYDSGDSVRIDYVYEGRKGTERKSTKGRSPRRKRSPKPKARGLAKCTCGAGRAEDDDEITAFEEDTDTEEERDRRRRSTKPRPSGAGGTPGCDAKDHKVDKKKATESKTRRVQTPYIEDYPDDAPKPTIILKEHTILRRSSTSDTKRVRDSEDCSSSGSRDRSLLGKRQPPRPPRRSSKESPKHSRPHRRHHITHETRENKSSGSELRDFQSDSGESALNVRRPRYEPSPEPASTVARSSAWTDNSQLNYSSSWPLQDGSHLLQRQIENGERDYDSEEGRDEHPLNNDDNYNEHHRFSQTRTPSFRERGPARELERHRELLQQATPPPEHERRNECERPAPPPRRPRTVISHASMATMEQGYRSVATSVCEVWRGKAEDWESPYVSASDGDYESDAEEPIQLLRTEDLPPRRYSPRLLPPRGERGDFGFRPTPPPPPPYPHHPRTYMGEHSSGPAPSLHQGQSWPASDRASAPSISLAEAQPSRRMDTPPPAAVPRRLTRLLGKENARVPFAQTDEGGAV</sequence>
<feature type="compositionally biased region" description="Polar residues" evidence="1">
    <location>
        <begin position="250"/>
        <end position="269"/>
    </location>
</feature>
<proteinExistence type="predicted"/>
<feature type="compositionally biased region" description="Basic and acidic residues" evidence="1">
    <location>
        <begin position="318"/>
        <end position="334"/>
    </location>
</feature>
<feature type="compositionally biased region" description="Basic and acidic residues" evidence="1">
    <location>
        <begin position="20"/>
        <end position="38"/>
    </location>
</feature>
<gene>
    <name evidence="2" type="ORF">B0H64DRAFT_370651</name>
</gene>
<dbReference type="EMBL" id="JAUEPN010000002">
    <property type="protein sequence ID" value="KAK3298119.1"/>
    <property type="molecule type" value="Genomic_DNA"/>
</dbReference>
<feature type="compositionally biased region" description="Basic residues" evidence="1">
    <location>
        <begin position="198"/>
        <end position="207"/>
    </location>
</feature>
<feature type="compositionally biased region" description="Basic and acidic residues" evidence="1">
    <location>
        <begin position="107"/>
        <end position="123"/>
    </location>
</feature>
<evidence type="ECO:0000256" key="1">
    <source>
        <dbReference type="SAM" id="MobiDB-lite"/>
    </source>
</evidence>
<dbReference type="RefSeq" id="XP_062661633.1">
    <property type="nucleotide sequence ID" value="XM_062802099.1"/>
</dbReference>
<feature type="compositionally biased region" description="Basic and acidic residues" evidence="1">
    <location>
        <begin position="294"/>
        <end position="310"/>
    </location>
</feature>
<evidence type="ECO:0000313" key="2">
    <source>
        <dbReference type="EMBL" id="KAK3298119.1"/>
    </source>
</evidence>
<protein>
    <submittedName>
        <fullName evidence="2">Uncharacterized protein</fullName>
    </submittedName>
</protein>
<dbReference type="Proteomes" id="UP001278766">
    <property type="component" value="Unassembled WGS sequence"/>
</dbReference>
<accession>A0AAE0HKA2</accession>
<feature type="compositionally biased region" description="Basic residues" evidence="1">
    <location>
        <begin position="39"/>
        <end position="56"/>
    </location>
</feature>
<name>A0AAE0HKA2_9PEZI</name>
<feature type="compositionally biased region" description="Basic and acidic residues" evidence="1">
    <location>
        <begin position="208"/>
        <end position="225"/>
    </location>
</feature>
<feature type="compositionally biased region" description="Pro residues" evidence="1">
    <location>
        <begin position="445"/>
        <end position="454"/>
    </location>
</feature>
<feature type="region of interest" description="Disordered" evidence="1">
    <location>
        <begin position="1"/>
        <end position="363"/>
    </location>
</feature>
<dbReference type="GeneID" id="87839047"/>
<organism evidence="2 3">
    <name type="scientific">Chaetomium fimeti</name>
    <dbReference type="NCBI Taxonomy" id="1854472"/>
    <lineage>
        <taxon>Eukaryota</taxon>
        <taxon>Fungi</taxon>
        <taxon>Dikarya</taxon>
        <taxon>Ascomycota</taxon>
        <taxon>Pezizomycotina</taxon>
        <taxon>Sordariomycetes</taxon>
        <taxon>Sordariomycetidae</taxon>
        <taxon>Sordariales</taxon>
        <taxon>Chaetomiaceae</taxon>
        <taxon>Chaetomium</taxon>
    </lineage>
</organism>
<reference evidence="2" key="1">
    <citation type="journal article" date="2023" name="Mol. Phylogenet. Evol.">
        <title>Genome-scale phylogeny and comparative genomics of the fungal order Sordariales.</title>
        <authorList>
            <person name="Hensen N."/>
            <person name="Bonometti L."/>
            <person name="Westerberg I."/>
            <person name="Brannstrom I.O."/>
            <person name="Guillou S."/>
            <person name="Cros-Aarteil S."/>
            <person name="Calhoun S."/>
            <person name="Haridas S."/>
            <person name="Kuo A."/>
            <person name="Mondo S."/>
            <person name="Pangilinan J."/>
            <person name="Riley R."/>
            <person name="LaButti K."/>
            <person name="Andreopoulos B."/>
            <person name="Lipzen A."/>
            <person name="Chen C."/>
            <person name="Yan M."/>
            <person name="Daum C."/>
            <person name="Ng V."/>
            <person name="Clum A."/>
            <person name="Steindorff A."/>
            <person name="Ohm R.A."/>
            <person name="Martin F."/>
            <person name="Silar P."/>
            <person name="Natvig D.O."/>
            <person name="Lalanne C."/>
            <person name="Gautier V."/>
            <person name="Ament-Velasquez S.L."/>
            <person name="Kruys A."/>
            <person name="Hutchinson M.I."/>
            <person name="Powell A.J."/>
            <person name="Barry K."/>
            <person name="Miller A.N."/>
            <person name="Grigoriev I.V."/>
            <person name="Debuchy R."/>
            <person name="Gladieux P."/>
            <person name="Hiltunen Thoren M."/>
            <person name="Johannesson H."/>
        </authorList>
    </citation>
    <scope>NUCLEOTIDE SEQUENCE</scope>
    <source>
        <strain evidence="2">CBS 168.71</strain>
    </source>
</reference>
<feature type="compositionally biased region" description="Basic and acidic residues" evidence="1">
    <location>
        <begin position="342"/>
        <end position="352"/>
    </location>
</feature>
<reference evidence="2" key="2">
    <citation type="submission" date="2023-06" db="EMBL/GenBank/DDBJ databases">
        <authorList>
            <consortium name="Lawrence Berkeley National Laboratory"/>
            <person name="Haridas S."/>
            <person name="Hensen N."/>
            <person name="Bonometti L."/>
            <person name="Westerberg I."/>
            <person name="Brannstrom I.O."/>
            <person name="Guillou S."/>
            <person name="Cros-Aarteil S."/>
            <person name="Calhoun S."/>
            <person name="Kuo A."/>
            <person name="Mondo S."/>
            <person name="Pangilinan J."/>
            <person name="Riley R."/>
            <person name="Labutti K."/>
            <person name="Andreopoulos B."/>
            <person name="Lipzen A."/>
            <person name="Chen C."/>
            <person name="Yanf M."/>
            <person name="Daum C."/>
            <person name="Ng V."/>
            <person name="Clum A."/>
            <person name="Steindorff A."/>
            <person name="Ohm R."/>
            <person name="Martin F."/>
            <person name="Silar P."/>
            <person name="Natvig D."/>
            <person name="Lalanne C."/>
            <person name="Gautier V."/>
            <person name="Ament-Velasquez S.L."/>
            <person name="Kruys A."/>
            <person name="Hutchinson M.I."/>
            <person name="Powell A.J."/>
            <person name="Barry K."/>
            <person name="Miller A.N."/>
            <person name="Grigoriev I.V."/>
            <person name="Debuchy R."/>
            <person name="Gladieux P."/>
            <person name="Thoren M.H."/>
            <person name="Johannesson H."/>
        </authorList>
    </citation>
    <scope>NUCLEOTIDE SEQUENCE</scope>
    <source>
        <strain evidence="2">CBS 168.71</strain>
    </source>
</reference>